<keyword evidence="12" id="KW-0460">Magnesium</keyword>
<keyword evidence="16" id="KW-0239">DNA-directed DNA polymerase</keyword>
<evidence type="ECO:0000256" key="18">
    <source>
        <dbReference type="ARBA" id="ARBA00023172"/>
    </source>
</evidence>
<dbReference type="GO" id="GO:0006508">
    <property type="term" value="P:proteolysis"/>
    <property type="evidence" value="ECO:0007669"/>
    <property type="project" value="UniProtKB-KW"/>
</dbReference>
<dbReference type="Pfam" id="PF00665">
    <property type="entry name" value="rve"/>
    <property type="match status" value="1"/>
</dbReference>
<keyword evidence="7" id="KW-0479">Metal-binding</keyword>
<dbReference type="InterPro" id="IPR057670">
    <property type="entry name" value="SH3_retrovirus"/>
</dbReference>
<evidence type="ECO:0000256" key="17">
    <source>
        <dbReference type="ARBA" id="ARBA00023113"/>
    </source>
</evidence>
<dbReference type="Pfam" id="PF22936">
    <property type="entry name" value="Pol_BBD"/>
    <property type="match status" value="1"/>
</dbReference>
<comment type="catalytic activity">
    <reaction evidence="19">
        <text>DNA(n) + a 2'-deoxyribonucleoside 5'-triphosphate = DNA(n+1) + diphosphate</text>
        <dbReference type="Rhea" id="RHEA:22508"/>
        <dbReference type="Rhea" id="RHEA-COMP:17339"/>
        <dbReference type="Rhea" id="RHEA-COMP:17340"/>
        <dbReference type="ChEBI" id="CHEBI:33019"/>
        <dbReference type="ChEBI" id="CHEBI:61560"/>
        <dbReference type="ChEBI" id="CHEBI:173112"/>
        <dbReference type="EC" id="2.7.7.49"/>
    </reaction>
</comment>
<evidence type="ECO:0000256" key="3">
    <source>
        <dbReference type="ARBA" id="ARBA00022612"/>
    </source>
</evidence>
<keyword evidence="23" id="KW-1185">Reference proteome</keyword>
<dbReference type="EMBL" id="AVOT02055835">
    <property type="protein sequence ID" value="MBW0550303.1"/>
    <property type="molecule type" value="Genomic_DNA"/>
</dbReference>
<evidence type="ECO:0000256" key="16">
    <source>
        <dbReference type="ARBA" id="ARBA00022932"/>
    </source>
</evidence>
<dbReference type="GO" id="GO:0015074">
    <property type="term" value="P:DNA integration"/>
    <property type="evidence" value="ECO:0007669"/>
    <property type="project" value="UniProtKB-KW"/>
</dbReference>
<dbReference type="PANTHER" id="PTHR42648:SF11">
    <property type="entry name" value="TRANSPOSON TY4-P GAG-POL POLYPROTEIN"/>
    <property type="match status" value="1"/>
</dbReference>
<keyword evidence="8" id="KW-0547">Nucleotide-binding</keyword>
<evidence type="ECO:0000256" key="5">
    <source>
        <dbReference type="ARBA" id="ARBA00022695"/>
    </source>
</evidence>
<keyword evidence="11" id="KW-0067">ATP-binding</keyword>
<keyword evidence="6" id="KW-0540">Nuclease</keyword>
<evidence type="ECO:0000256" key="19">
    <source>
        <dbReference type="ARBA" id="ARBA00048173"/>
    </source>
</evidence>
<evidence type="ECO:0000313" key="23">
    <source>
        <dbReference type="Proteomes" id="UP000765509"/>
    </source>
</evidence>
<dbReference type="GO" id="GO:0046872">
    <property type="term" value="F:metal ion binding"/>
    <property type="evidence" value="ECO:0007669"/>
    <property type="project" value="UniProtKB-KW"/>
</dbReference>
<evidence type="ECO:0000256" key="14">
    <source>
        <dbReference type="ARBA" id="ARBA00022908"/>
    </source>
</evidence>
<dbReference type="GO" id="GO:0003887">
    <property type="term" value="F:DNA-directed DNA polymerase activity"/>
    <property type="evidence" value="ECO:0007669"/>
    <property type="project" value="UniProtKB-KW"/>
</dbReference>
<evidence type="ECO:0000313" key="22">
    <source>
        <dbReference type="EMBL" id="MBW0550303.1"/>
    </source>
</evidence>
<dbReference type="SUPFAM" id="SSF53098">
    <property type="entry name" value="Ribonuclease H-like"/>
    <property type="match status" value="1"/>
</dbReference>
<keyword evidence="17" id="KW-0917">Virion maturation</keyword>
<dbReference type="GO" id="GO:0003723">
    <property type="term" value="F:RNA binding"/>
    <property type="evidence" value="ECO:0007669"/>
    <property type="project" value="UniProtKB-KW"/>
</dbReference>
<keyword evidence="10" id="KW-0378">Hydrolase</keyword>
<evidence type="ECO:0000256" key="6">
    <source>
        <dbReference type="ARBA" id="ARBA00022722"/>
    </source>
</evidence>
<keyword evidence="15" id="KW-0695">RNA-directed DNA polymerase</keyword>
<dbReference type="GO" id="GO:0003964">
    <property type="term" value="F:RNA-directed DNA polymerase activity"/>
    <property type="evidence" value="ECO:0007669"/>
    <property type="project" value="UniProtKB-KW"/>
</dbReference>
<proteinExistence type="predicted"/>
<organism evidence="22 23">
    <name type="scientific">Austropuccinia psidii MF-1</name>
    <dbReference type="NCBI Taxonomy" id="1389203"/>
    <lineage>
        <taxon>Eukaryota</taxon>
        <taxon>Fungi</taxon>
        <taxon>Dikarya</taxon>
        <taxon>Basidiomycota</taxon>
        <taxon>Pucciniomycotina</taxon>
        <taxon>Pucciniomycetes</taxon>
        <taxon>Pucciniales</taxon>
        <taxon>Sphaerophragmiaceae</taxon>
        <taxon>Austropuccinia</taxon>
    </lineage>
</organism>
<dbReference type="Proteomes" id="UP000765509">
    <property type="component" value="Unassembled WGS sequence"/>
</dbReference>
<dbReference type="AlphaFoldDB" id="A0A9Q3IUL0"/>
<evidence type="ECO:0000256" key="4">
    <source>
        <dbReference type="ARBA" id="ARBA00022670"/>
    </source>
</evidence>
<dbReference type="Gene3D" id="3.30.420.10">
    <property type="entry name" value="Ribonuclease H-like superfamily/Ribonuclease H"/>
    <property type="match status" value="1"/>
</dbReference>
<comment type="catalytic activity">
    <reaction evidence="20">
        <text>DNA(n) + a 2'-deoxyribonucleoside 5'-triphosphate = DNA(n+1) + diphosphate</text>
        <dbReference type="Rhea" id="RHEA:22508"/>
        <dbReference type="Rhea" id="RHEA-COMP:17339"/>
        <dbReference type="Rhea" id="RHEA-COMP:17340"/>
        <dbReference type="ChEBI" id="CHEBI:33019"/>
        <dbReference type="ChEBI" id="CHEBI:61560"/>
        <dbReference type="ChEBI" id="CHEBI:173112"/>
        <dbReference type="EC" id="2.7.7.7"/>
    </reaction>
</comment>
<dbReference type="InterPro" id="IPR039537">
    <property type="entry name" value="Retrotran_Ty1/copia-like"/>
</dbReference>
<dbReference type="Pfam" id="PF25597">
    <property type="entry name" value="SH3_retrovirus"/>
    <property type="match status" value="1"/>
</dbReference>
<keyword evidence="13" id="KW-0694">RNA-binding</keyword>
<reference evidence="22" key="1">
    <citation type="submission" date="2021-03" db="EMBL/GenBank/DDBJ databases">
        <title>Draft genome sequence of rust myrtle Austropuccinia psidii MF-1, a brazilian biotype.</title>
        <authorList>
            <person name="Quecine M.C."/>
            <person name="Pachon D.M.R."/>
            <person name="Bonatelli M.L."/>
            <person name="Correr F.H."/>
            <person name="Franceschini L.M."/>
            <person name="Leite T.F."/>
            <person name="Margarido G.R.A."/>
            <person name="Almeida C.A."/>
            <person name="Ferrarezi J.A."/>
            <person name="Labate C.A."/>
        </authorList>
    </citation>
    <scope>NUCLEOTIDE SEQUENCE</scope>
    <source>
        <strain evidence="22">MF-1</strain>
    </source>
</reference>
<keyword evidence="2" id="KW-0815">Transposition</keyword>
<dbReference type="GO" id="GO:0032196">
    <property type="term" value="P:transposition"/>
    <property type="evidence" value="ECO:0007669"/>
    <property type="project" value="UniProtKB-KW"/>
</dbReference>
<dbReference type="GO" id="GO:0005634">
    <property type="term" value="C:nucleus"/>
    <property type="evidence" value="ECO:0007669"/>
    <property type="project" value="UniProtKB-ARBA"/>
</dbReference>
<keyword evidence="14" id="KW-0229">DNA integration</keyword>
<evidence type="ECO:0000256" key="8">
    <source>
        <dbReference type="ARBA" id="ARBA00022741"/>
    </source>
</evidence>
<evidence type="ECO:0000256" key="2">
    <source>
        <dbReference type="ARBA" id="ARBA00022578"/>
    </source>
</evidence>
<evidence type="ECO:0000256" key="9">
    <source>
        <dbReference type="ARBA" id="ARBA00022759"/>
    </source>
</evidence>
<evidence type="ECO:0000256" key="15">
    <source>
        <dbReference type="ARBA" id="ARBA00022918"/>
    </source>
</evidence>
<dbReference type="InterPro" id="IPR012337">
    <property type="entry name" value="RNaseH-like_sf"/>
</dbReference>
<dbReference type="PROSITE" id="PS50994">
    <property type="entry name" value="INTEGRASE"/>
    <property type="match status" value="1"/>
</dbReference>
<dbReference type="GO" id="GO:0004519">
    <property type="term" value="F:endonuclease activity"/>
    <property type="evidence" value="ECO:0007669"/>
    <property type="project" value="UniProtKB-KW"/>
</dbReference>
<name>A0A9Q3IUL0_9BASI</name>
<keyword evidence="9" id="KW-0255">Endonuclease</keyword>
<dbReference type="InterPro" id="IPR036397">
    <property type="entry name" value="RNaseH_sf"/>
</dbReference>
<protein>
    <recommendedName>
        <fullName evidence="21">Integrase catalytic domain-containing protein</fullName>
    </recommendedName>
</protein>
<sequence>MELETISIKIPNKLLLYSLLGKLAGDSKLHQLVETLTLNEELIESPDLLLTQLQDYVHLIGSKDPPPTNLPSALVSTVDNSFKIIHFFTNGKHNPKSTTHKKEQSTALVTLLEDDKTSTHQVILYCGATHHMLNSKSFFTSLNSLPPFTVTTGDSRSSLLALGTGSIELFCNSQPLVLKDFLYVPKLSCNLISLLALFEKKITVHQVEDKFTLESNSKTILKGKILNKLMNIDYMFPNTLITTKDQSLWHPGTLVLKCMGLSYEITTCSVCEINKSHKQPFNHQFNSAAQPLDCIHLDLIVPVVPDSISGFPYILTIVDQATSFKIVKFLKKKSEAFNQFCIVKTFMENQQYQKVKRVLSDRGGKFMNKNFRELAENYGFMHIFSPPKTPQNNGYVERANRTILEKARCLLGSSNLPNPYWVKAVNTATLLSNMLPTSSRLNQSPYSLWTNQPPRVRRLRTFRCLAFISTARNHCSWKLGPAGTKGIFLGYENENTSYRILQISDAKIIVTKHTTFDENEFPRLKGFIERSSLNLNVFTAIVDEAHLVEQQGDANCSTLVEEVRVGSLDECSSSDMVDEVHADAEGSQSLGSATAPCIKVIGPPHPTLVSSDIKNLNILLYPRRADALLSSEDVTPRPFKGALQSPERDFWMVAIDKELLSMSNLKVWEVTE</sequence>
<comment type="caution">
    <text evidence="22">The sequence shown here is derived from an EMBL/GenBank/DDBJ whole genome shotgun (WGS) entry which is preliminary data.</text>
</comment>
<keyword evidence="3" id="KW-1188">Viral release from host cell</keyword>
<evidence type="ECO:0000259" key="21">
    <source>
        <dbReference type="PROSITE" id="PS50994"/>
    </source>
</evidence>
<gene>
    <name evidence="22" type="ORF">O181_090018</name>
</gene>
<evidence type="ECO:0000256" key="10">
    <source>
        <dbReference type="ARBA" id="ARBA00022801"/>
    </source>
</evidence>
<dbReference type="InterPro" id="IPR054722">
    <property type="entry name" value="PolX-like_BBD"/>
</dbReference>
<keyword evidence="5" id="KW-0548">Nucleotidyltransferase</keyword>
<keyword evidence="16" id="KW-0808">Transferase</keyword>
<evidence type="ECO:0000256" key="11">
    <source>
        <dbReference type="ARBA" id="ARBA00022840"/>
    </source>
</evidence>
<keyword evidence="18" id="KW-0233">DNA recombination</keyword>
<comment type="function">
    <text evidence="1">The aspartyl protease (PR) mediates the proteolytic cleavages of the Gag and Gag-Pol polyproteins after assembly of the VLP.</text>
</comment>
<dbReference type="GO" id="GO:0008233">
    <property type="term" value="F:peptidase activity"/>
    <property type="evidence" value="ECO:0007669"/>
    <property type="project" value="UniProtKB-KW"/>
</dbReference>
<feature type="domain" description="Integrase catalytic" evidence="21">
    <location>
        <begin position="287"/>
        <end position="453"/>
    </location>
</feature>
<evidence type="ECO:0000256" key="20">
    <source>
        <dbReference type="ARBA" id="ARBA00049244"/>
    </source>
</evidence>
<dbReference type="GO" id="GO:0006310">
    <property type="term" value="P:DNA recombination"/>
    <property type="evidence" value="ECO:0007669"/>
    <property type="project" value="UniProtKB-KW"/>
</dbReference>
<dbReference type="PANTHER" id="PTHR42648">
    <property type="entry name" value="TRANSPOSASE, PUTATIVE-RELATED"/>
    <property type="match status" value="1"/>
</dbReference>
<evidence type="ECO:0000256" key="12">
    <source>
        <dbReference type="ARBA" id="ARBA00022842"/>
    </source>
</evidence>
<evidence type="ECO:0000256" key="13">
    <source>
        <dbReference type="ARBA" id="ARBA00022884"/>
    </source>
</evidence>
<dbReference type="InterPro" id="IPR001584">
    <property type="entry name" value="Integrase_cat-core"/>
</dbReference>
<accession>A0A9Q3IUL0</accession>
<dbReference type="GO" id="GO:0005524">
    <property type="term" value="F:ATP binding"/>
    <property type="evidence" value="ECO:0007669"/>
    <property type="project" value="UniProtKB-KW"/>
</dbReference>
<evidence type="ECO:0000256" key="7">
    <source>
        <dbReference type="ARBA" id="ARBA00022723"/>
    </source>
</evidence>
<evidence type="ECO:0000256" key="1">
    <source>
        <dbReference type="ARBA" id="ARBA00002180"/>
    </source>
</evidence>
<dbReference type="OrthoDB" id="2801734at2759"/>
<keyword evidence="4" id="KW-0645">Protease</keyword>